<dbReference type="SUPFAM" id="SSF56281">
    <property type="entry name" value="Metallo-hydrolase/oxidoreductase"/>
    <property type="match status" value="1"/>
</dbReference>
<dbReference type="PANTHER" id="PTHR47619">
    <property type="entry name" value="METALLO-HYDROLASE YYCJ-RELATED"/>
    <property type="match status" value="1"/>
</dbReference>
<dbReference type="OrthoDB" id="9803916at2"/>
<proteinExistence type="predicted"/>
<protein>
    <submittedName>
        <fullName evidence="2">Phosphoribosyl 1,2-cyclic phosphodiesterase</fullName>
    </submittedName>
</protein>
<dbReference type="InterPro" id="IPR036866">
    <property type="entry name" value="RibonucZ/Hydroxyglut_hydro"/>
</dbReference>
<dbReference type="InterPro" id="IPR052533">
    <property type="entry name" value="WalJ/YycJ-like"/>
</dbReference>
<dbReference type="SMART" id="SM00849">
    <property type="entry name" value="Lactamase_B"/>
    <property type="match status" value="1"/>
</dbReference>
<dbReference type="Gene3D" id="3.60.15.10">
    <property type="entry name" value="Ribonuclease Z/Hydroxyacylglutathione hydrolase-like"/>
    <property type="match status" value="1"/>
</dbReference>
<keyword evidence="3" id="KW-1185">Reference proteome</keyword>
<dbReference type="Proteomes" id="UP000294914">
    <property type="component" value="Unassembled WGS sequence"/>
</dbReference>
<reference evidence="2 3" key="1">
    <citation type="submission" date="2019-03" db="EMBL/GenBank/DDBJ databases">
        <title>Genomic Encyclopedia of Type Strains, Phase IV (KMG-IV): sequencing the most valuable type-strain genomes for metagenomic binning, comparative biology and taxonomic classification.</title>
        <authorList>
            <person name="Goeker M."/>
        </authorList>
    </citation>
    <scope>NUCLEOTIDE SEQUENCE [LARGE SCALE GENOMIC DNA]</scope>
    <source>
        <strain evidence="2 3">DSM 16326</strain>
    </source>
</reference>
<dbReference type="RefSeq" id="WP_134082674.1">
    <property type="nucleotide sequence ID" value="NZ_SOQX01000003.1"/>
</dbReference>
<dbReference type="PANTHER" id="PTHR47619:SF1">
    <property type="entry name" value="EXODEOXYRIBONUCLEASE WALJ"/>
    <property type="match status" value="1"/>
</dbReference>
<accession>A0A4R8IUY4</accession>
<organism evidence="2 3">
    <name type="scientific">Thiohalophilus thiocyanatoxydans</name>
    <dbReference type="NCBI Taxonomy" id="381308"/>
    <lineage>
        <taxon>Bacteria</taxon>
        <taxon>Pseudomonadati</taxon>
        <taxon>Pseudomonadota</taxon>
        <taxon>Gammaproteobacteria</taxon>
        <taxon>Thiohalomonadales</taxon>
        <taxon>Thiohalophilaceae</taxon>
        <taxon>Thiohalophilus</taxon>
    </lineage>
</organism>
<dbReference type="Pfam" id="PF12706">
    <property type="entry name" value="Lactamase_B_2"/>
    <property type="match status" value="1"/>
</dbReference>
<comment type="caution">
    <text evidence="2">The sequence shown here is derived from an EMBL/GenBank/DDBJ whole genome shotgun (WGS) entry which is preliminary data.</text>
</comment>
<dbReference type="EMBL" id="SOQX01000003">
    <property type="protein sequence ID" value="TDY01547.1"/>
    <property type="molecule type" value="Genomic_DNA"/>
</dbReference>
<sequence length="252" mass="27280">MRFALIGSGSKGNGTLIEHGRTRILIDCGFSLRDTEARLQRLDCDPQSLDAVLVTHEHGDHIRGVGLLARRYGVPVWATRGTVNGSQPGKVPTLNLFDVHQTLAIGEIEIQPFPVPHDAREPCQFVFSDGDRRLGLLTDTGSSTPHIHASLSGCDALILECNHDPQMLEEGPYPVSLKQRVGGSYGHLSNAQAAQILASLDIDDLQYLVAAHLSDKNNTPALARQALAGALGCLPREVEVACQEQGTDWRQV</sequence>
<feature type="domain" description="Metallo-beta-lactamase" evidence="1">
    <location>
        <begin position="11"/>
        <end position="163"/>
    </location>
</feature>
<evidence type="ECO:0000259" key="1">
    <source>
        <dbReference type="SMART" id="SM00849"/>
    </source>
</evidence>
<name>A0A4R8IUY4_9GAMM</name>
<dbReference type="AlphaFoldDB" id="A0A4R8IUY4"/>
<evidence type="ECO:0000313" key="2">
    <source>
        <dbReference type="EMBL" id="TDY01547.1"/>
    </source>
</evidence>
<dbReference type="InterPro" id="IPR001279">
    <property type="entry name" value="Metallo-B-lactamas"/>
</dbReference>
<gene>
    <name evidence="2" type="ORF">EDC23_1436</name>
</gene>
<evidence type="ECO:0000313" key="3">
    <source>
        <dbReference type="Proteomes" id="UP000294914"/>
    </source>
</evidence>